<feature type="compositionally biased region" description="Polar residues" evidence="1">
    <location>
        <begin position="1"/>
        <end position="16"/>
    </location>
</feature>
<feature type="compositionally biased region" description="Basic and acidic residues" evidence="1">
    <location>
        <begin position="96"/>
        <end position="107"/>
    </location>
</feature>
<reference evidence="2" key="1">
    <citation type="submission" date="2021-01" db="EMBL/GenBank/DDBJ databases">
        <authorList>
            <person name="Corre E."/>
            <person name="Pelletier E."/>
            <person name="Niang G."/>
            <person name="Scheremetjew M."/>
            <person name="Finn R."/>
            <person name="Kale V."/>
            <person name="Holt S."/>
            <person name="Cochrane G."/>
            <person name="Meng A."/>
            <person name="Brown T."/>
            <person name="Cohen L."/>
        </authorList>
    </citation>
    <scope>NUCLEOTIDE SEQUENCE</scope>
    <source>
        <strain evidence="2">FSP1.4</strain>
    </source>
</reference>
<organism evidence="2">
    <name type="scientific">Euplotes harpa</name>
    <dbReference type="NCBI Taxonomy" id="151035"/>
    <lineage>
        <taxon>Eukaryota</taxon>
        <taxon>Sar</taxon>
        <taxon>Alveolata</taxon>
        <taxon>Ciliophora</taxon>
        <taxon>Intramacronucleata</taxon>
        <taxon>Spirotrichea</taxon>
        <taxon>Hypotrichia</taxon>
        <taxon>Euplotida</taxon>
        <taxon>Euplotidae</taxon>
        <taxon>Euplotes</taxon>
    </lineage>
</organism>
<sequence>MSPMTITAYSRTGRQPRSTSTKRSSASSVSIAKMPKPLLAIGCEEDSSNHLQPKDDPHRSLKGFDSRYSENYHQDRHFVQSLTKEFLIGNSNPPKHTPDPTRSDSDQPVHQATFNSSSLRPKTSESLEPFTGRDLINLPFLSHAGSVVKIHRTKCPKRTSGKSR</sequence>
<evidence type="ECO:0000313" key="2">
    <source>
        <dbReference type="EMBL" id="CAE0350371.1"/>
    </source>
</evidence>
<protein>
    <submittedName>
        <fullName evidence="2">Uncharacterized protein</fullName>
    </submittedName>
</protein>
<feature type="region of interest" description="Disordered" evidence="1">
    <location>
        <begin position="1"/>
        <end position="68"/>
    </location>
</feature>
<feature type="compositionally biased region" description="Polar residues" evidence="1">
    <location>
        <begin position="108"/>
        <end position="126"/>
    </location>
</feature>
<evidence type="ECO:0000256" key="1">
    <source>
        <dbReference type="SAM" id="MobiDB-lite"/>
    </source>
</evidence>
<dbReference type="AlphaFoldDB" id="A0A7S3JAX7"/>
<gene>
    <name evidence="2" type="ORF">EHAR0213_LOCUS9285</name>
</gene>
<dbReference type="EMBL" id="HBII01022398">
    <property type="protein sequence ID" value="CAE0350371.1"/>
    <property type="molecule type" value="Transcribed_RNA"/>
</dbReference>
<feature type="compositionally biased region" description="Low complexity" evidence="1">
    <location>
        <begin position="17"/>
        <end position="33"/>
    </location>
</feature>
<name>A0A7S3JAX7_9SPIT</name>
<feature type="compositionally biased region" description="Basic and acidic residues" evidence="1">
    <location>
        <begin position="52"/>
        <end position="68"/>
    </location>
</feature>
<accession>A0A7S3JAX7</accession>
<proteinExistence type="predicted"/>
<feature type="region of interest" description="Disordered" evidence="1">
    <location>
        <begin position="88"/>
        <end position="130"/>
    </location>
</feature>